<evidence type="ECO:0000256" key="4">
    <source>
        <dbReference type="ARBA" id="ARBA00022840"/>
    </source>
</evidence>
<dbReference type="InterPro" id="IPR036621">
    <property type="entry name" value="Anticodon-bd_dom_sf"/>
</dbReference>
<evidence type="ECO:0000313" key="12">
    <source>
        <dbReference type="Proteomes" id="UP000092462"/>
    </source>
</evidence>
<reference evidence="11" key="1">
    <citation type="submission" date="2022-08" db="UniProtKB">
        <authorList>
            <consortium name="EnsemblMetazoa"/>
        </authorList>
    </citation>
    <scope>IDENTIFICATION</scope>
    <source>
        <strain evidence="11">Israel</strain>
    </source>
</reference>
<dbReference type="Gene3D" id="3.30.930.10">
    <property type="entry name" value="Bira Bifunctional Protein, Domain 2"/>
    <property type="match status" value="1"/>
</dbReference>
<proteinExistence type="predicted"/>
<dbReference type="GO" id="GO:0004827">
    <property type="term" value="F:proline-tRNA ligase activity"/>
    <property type="evidence" value="ECO:0007669"/>
    <property type="project" value="UniProtKB-EC"/>
</dbReference>
<dbReference type="CDD" id="cd00779">
    <property type="entry name" value="ProRS_core_prok"/>
    <property type="match status" value="1"/>
</dbReference>
<dbReference type="PANTHER" id="PTHR42753:SF10">
    <property type="entry name" value="PROLINE--TRNA LIGASE, MITOCHONDRIAL-RELATED"/>
    <property type="match status" value="1"/>
</dbReference>
<dbReference type="GO" id="GO:0006433">
    <property type="term" value="P:prolyl-tRNA aminoacylation"/>
    <property type="evidence" value="ECO:0007669"/>
    <property type="project" value="InterPro"/>
</dbReference>
<evidence type="ECO:0000256" key="7">
    <source>
        <dbReference type="ARBA" id="ARBA00029731"/>
    </source>
</evidence>
<dbReference type="VEuPathDB" id="VectorBase:PPAI007300"/>
<dbReference type="InterPro" id="IPR002314">
    <property type="entry name" value="aa-tRNA-synt_IIb"/>
</dbReference>
<dbReference type="VEuPathDB" id="VectorBase:PPAPM1_008184"/>
<dbReference type="InterPro" id="IPR045864">
    <property type="entry name" value="aa-tRNA-synth_II/BPL/LPL"/>
</dbReference>
<dbReference type="GO" id="GO:0005524">
    <property type="term" value="F:ATP binding"/>
    <property type="evidence" value="ECO:0007669"/>
    <property type="project" value="UniProtKB-KW"/>
</dbReference>
<dbReference type="FunFam" id="3.30.930.10:FF:000042">
    <property type="entry name" value="probable proline--tRNA ligase, mitochondrial"/>
    <property type="match status" value="1"/>
</dbReference>
<evidence type="ECO:0000256" key="1">
    <source>
        <dbReference type="ARBA" id="ARBA00012831"/>
    </source>
</evidence>
<dbReference type="Proteomes" id="UP000092462">
    <property type="component" value="Unassembled WGS sequence"/>
</dbReference>
<dbReference type="Pfam" id="PF03129">
    <property type="entry name" value="HGTP_anticodon"/>
    <property type="match status" value="1"/>
</dbReference>
<dbReference type="PRINTS" id="PR01046">
    <property type="entry name" value="TRNASYNTHPRO"/>
</dbReference>
<evidence type="ECO:0000259" key="10">
    <source>
        <dbReference type="PROSITE" id="PS50862"/>
    </source>
</evidence>
<evidence type="ECO:0000256" key="2">
    <source>
        <dbReference type="ARBA" id="ARBA00022598"/>
    </source>
</evidence>
<dbReference type="InterPro" id="IPR004154">
    <property type="entry name" value="Anticodon-bd"/>
</dbReference>
<dbReference type="EC" id="6.1.1.15" evidence="1"/>
<keyword evidence="6" id="KW-0030">Aminoacyl-tRNA synthetase</keyword>
<evidence type="ECO:0000313" key="11">
    <source>
        <dbReference type="EnsemblMetazoa" id="PPAI007300-PA"/>
    </source>
</evidence>
<keyword evidence="12" id="KW-1185">Reference proteome</keyword>
<dbReference type="AlphaFoldDB" id="A0A1B0DGL6"/>
<keyword evidence="3" id="KW-0547">Nucleotide-binding</keyword>
<protein>
    <recommendedName>
        <fullName evidence="9">Probable proline--tRNA ligase, mitochondrial</fullName>
        <ecNumber evidence="1">6.1.1.15</ecNumber>
    </recommendedName>
    <alternativeName>
        <fullName evidence="7">Prolyl-tRNA synthetase</fullName>
    </alternativeName>
</protein>
<evidence type="ECO:0000256" key="3">
    <source>
        <dbReference type="ARBA" id="ARBA00022741"/>
    </source>
</evidence>
<keyword evidence="5" id="KW-0648">Protein biosynthesis</keyword>
<name>A0A1B0DGL6_PHLPP</name>
<dbReference type="InterPro" id="IPR050062">
    <property type="entry name" value="Pro-tRNA_synthetase"/>
</dbReference>
<dbReference type="SUPFAM" id="SSF52954">
    <property type="entry name" value="Class II aaRS ABD-related"/>
    <property type="match status" value="1"/>
</dbReference>
<dbReference type="SUPFAM" id="SSF55681">
    <property type="entry name" value="Class II aaRS and biotin synthetases"/>
    <property type="match status" value="1"/>
</dbReference>
<sequence length="431" mass="47576">MVIIPKGAVIKKAEVSSRSHRLMTELGLIKPATNGTFYLLPLVQRSVDKLVAIVEAHMREIDAQRLTLPILTSGELWKKSGRLGSAPNREIMTTVDRHENLQILSPTNEESITSLMASLSPISYKQLPLRFYQIGTKFRDEMKPRFGLIRTKEFIMKDLYTFDGNETNALDTYHEICGAYEKMLRFIGLTTFAKVEGDAGLMGGNLSHEYHLPAAVGDDTLVTCEKCGHAANLEAIPEAKRKNCGKCGSDSLKISEGIEVAHTFLLGDKYSKPLKATYLQEHGLTVPVVMGCFGVGITRLVAAAIEVLSTDTDIRWPRKLAPFTVCLIPPKAGSKEEKSGGTALAEDLYRQLSQLPGLEDDAVLDDRNHLTIGKRLLLAKRMGYPFVIVAGSRVADTPPLLELHLVESGKSLELQPSDIISEIRKHLNEEN</sequence>
<feature type="domain" description="Aminoacyl-transfer RNA synthetases class-II family profile" evidence="10">
    <location>
        <begin position="58"/>
        <end position="317"/>
    </location>
</feature>
<dbReference type="GO" id="GO:0005739">
    <property type="term" value="C:mitochondrion"/>
    <property type="evidence" value="ECO:0007669"/>
    <property type="project" value="TreeGrafter"/>
</dbReference>
<keyword evidence="2" id="KW-0436">Ligase</keyword>
<dbReference type="InterPro" id="IPR006195">
    <property type="entry name" value="aa-tRNA-synth_II"/>
</dbReference>
<keyword evidence="4" id="KW-0067">ATP-binding</keyword>
<evidence type="ECO:0000256" key="5">
    <source>
        <dbReference type="ARBA" id="ARBA00022917"/>
    </source>
</evidence>
<evidence type="ECO:0000256" key="9">
    <source>
        <dbReference type="ARBA" id="ARBA00071545"/>
    </source>
</evidence>
<dbReference type="PANTHER" id="PTHR42753">
    <property type="entry name" value="MITOCHONDRIAL RIBOSOME PROTEIN L39/PROLYL-TRNA LIGASE FAMILY MEMBER"/>
    <property type="match status" value="1"/>
</dbReference>
<dbReference type="EnsemblMetazoa" id="PPAI007300-RA">
    <property type="protein sequence ID" value="PPAI007300-PA"/>
    <property type="gene ID" value="PPAI007300"/>
</dbReference>
<evidence type="ECO:0000256" key="8">
    <source>
        <dbReference type="ARBA" id="ARBA00047671"/>
    </source>
</evidence>
<dbReference type="InterPro" id="IPR033730">
    <property type="entry name" value="ProRS_core_prok"/>
</dbReference>
<accession>A0A1B0DGL6</accession>
<dbReference type="Gene3D" id="3.40.50.800">
    <property type="entry name" value="Anticodon-binding domain"/>
    <property type="match status" value="1"/>
</dbReference>
<comment type="catalytic activity">
    <reaction evidence="8">
        <text>tRNA(Pro) + L-proline + ATP = L-prolyl-tRNA(Pro) + AMP + diphosphate</text>
        <dbReference type="Rhea" id="RHEA:14305"/>
        <dbReference type="Rhea" id="RHEA-COMP:9700"/>
        <dbReference type="Rhea" id="RHEA-COMP:9702"/>
        <dbReference type="ChEBI" id="CHEBI:30616"/>
        <dbReference type="ChEBI" id="CHEBI:33019"/>
        <dbReference type="ChEBI" id="CHEBI:60039"/>
        <dbReference type="ChEBI" id="CHEBI:78442"/>
        <dbReference type="ChEBI" id="CHEBI:78532"/>
        <dbReference type="ChEBI" id="CHEBI:456215"/>
        <dbReference type="EC" id="6.1.1.15"/>
    </reaction>
</comment>
<organism evidence="11 12">
    <name type="scientific">Phlebotomus papatasi</name>
    <name type="common">Sandfly</name>
    <dbReference type="NCBI Taxonomy" id="29031"/>
    <lineage>
        <taxon>Eukaryota</taxon>
        <taxon>Metazoa</taxon>
        <taxon>Ecdysozoa</taxon>
        <taxon>Arthropoda</taxon>
        <taxon>Hexapoda</taxon>
        <taxon>Insecta</taxon>
        <taxon>Pterygota</taxon>
        <taxon>Neoptera</taxon>
        <taxon>Endopterygota</taxon>
        <taxon>Diptera</taxon>
        <taxon>Nematocera</taxon>
        <taxon>Psychodoidea</taxon>
        <taxon>Psychodidae</taxon>
        <taxon>Phlebotomus</taxon>
        <taxon>Phlebotomus</taxon>
    </lineage>
</organism>
<dbReference type="PROSITE" id="PS50862">
    <property type="entry name" value="AA_TRNA_LIGASE_II"/>
    <property type="match status" value="1"/>
</dbReference>
<evidence type="ECO:0000256" key="6">
    <source>
        <dbReference type="ARBA" id="ARBA00023146"/>
    </source>
</evidence>
<dbReference type="InterPro" id="IPR002316">
    <property type="entry name" value="Pro-tRNA-ligase_IIa"/>
</dbReference>
<dbReference type="EMBL" id="AJVK01060067">
    <property type="status" value="NOT_ANNOTATED_CDS"/>
    <property type="molecule type" value="Genomic_DNA"/>
</dbReference>
<dbReference type="Pfam" id="PF00587">
    <property type="entry name" value="tRNA-synt_2b"/>
    <property type="match status" value="1"/>
</dbReference>